<evidence type="ECO:0000313" key="3">
    <source>
        <dbReference type="Proteomes" id="UP001454036"/>
    </source>
</evidence>
<dbReference type="EMBL" id="BAABME010024787">
    <property type="protein sequence ID" value="GAA0170888.1"/>
    <property type="molecule type" value="Genomic_DNA"/>
</dbReference>
<feature type="compositionally biased region" description="Basic and acidic residues" evidence="1">
    <location>
        <begin position="13"/>
        <end position="25"/>
    </location>
</feature>
<feature type="compositionally biased region" description="Basic and acidic residues" evidence="1">
    <location>
        <begin position="51"/>
        <end position="62"/>
    </location>
</feature>
<dbReference type="Proteomes" id="UP001454036">
    <property type="component" value="Unassembled WGS sequence"/>
</dbReference>
<evidence type="ECO:0000256" key="1">
    <source>
        <dbReference type="SAM" id="MobiDB-lite"/>
    </source>
</evidence>
<sequence>MQKAFGEGTQSAKDNKQEVSSKQEDTIVTTNQYDALNGEDSAQDGELTKPNFERTETREQEKPTTNILDQSTLAPVTPSSPVRRKEEREKEDLEKMTDTKNLTSHLMHDISPDLDEVDDVQTIIEKEGELPFNG</sequence>
<protein>
    <submittedName>
        <fullName evidence="2">Uncharacterized protein</fullName>
    </submittedName>
</protein>
<accession>A0AAV3R4K1</accession>
<dbReference type="AlphaFoldDB" id="A0AAV3R4K1"/>
<name>A0AAV3R4K1_LITER</name>
<feature type="compositionally biased region" description="Polar residues" evidence="1">
    <location>
        <begin position="63"/>
        <end position="80"/>
    </location>
</feature>
<reference evidence="2 3" key="1">
    <citation type="submission" date="2024-01" db="EMBL/GenBank/DDBJ databases">
        <title>The complete chloroplast genome sequence of Lithospermum erythrorhizon: insights into the phylogenetic relationship among Boraginaceae species and the maternal lineages of purple gromwells.</title>
        <authorList>
            <person name="Okada T."/>
            <person name="Watanabe K."/>
        </authorList>
    </citation>
    <scope>NUCLEOTIDE SEQUENCE [LARGE SCALE GENOMIC DNA]</scope>
</reference>
<feature type="compositionally biased region" description="Basic and acidic residues" evidence="1">
    <location>
        <begin position="83"/>
        <end position="98"/>
    </location>
</feature>
<evidence type="ECO:0000313" key="2">
    <source>
        <dbReference type="EMBL" id="GAA0170888.1"/>
    </source>
</evidence>
<keyword evidence="3" id="KW-1185">Reference proteome</keyword>
<gene>
    <name evidence="2" type="ORF">LIER_41043</name>
</gene>
<organism evidence="2 3">
    <name type="scientific">Lithospermum erythrorhizon</name>
    <name type="common">Purple gromwell</name>
    <name type="synonym">Lithospermum officinale var. erythrorhizon</name>
    <dbReference type="NCBI Taxonomy" id="34254"/>
    <lineage>
        <taxon>Eukaryota</taxon>
        <taxon>Viridiplantae</taxon>
        <taxon>Streptophyta</taxon>
        <taxon>Embryophyta</taxon>
        <taxon>Tracheophyta</taxon>
        <taxon>Spermatophyta</taxon>
        <taxon>Magnoliopsida</taxon>
        <taxon>eudicotyledons</taxon>
        <taxon>Gunneridae</taxon>
        <taxon>Pentapetalae</taxon>
        <taxon>asterids</taxon>
        <taxon>lamiids</taxon>
        <taxon>Boraginales</taxon>
        <taxon>Boraginaceae</taxon>
        <taxon>Boraginoideae</taxon>
        <taxon>Lithospermeae</taxon>
        <taxon>Lithospermum</taxon>
    </lineage>
</organism>
<comment type="caution">
    <text evidence="2">The sequence shown here is derived from an EMBL/GenBank/DDBJ whole genome shotgun (WGS) entry which is preliminary data.</text>
</comment>
<feature type="region of interest" description="Disordered" evidence="1">
    <location>
        <begin position="1"/>
        <end position="109"/>
    </location>
</feature>
<proteinExistence type="predicted"/>